<dbReference type="Gene3D" id="3.40.50.10490">
    <property type="entry name" value="Glucose-6-phosphate isomerase like protein, domain 1"/>
    <property type="match status" value="1"/>
</dbReference>
<dbReference type="EC" id="3.5.-.-" evidence="2"/>
<dbReference type="CDD" id="cd05009">
    <property type="entry name" value="SIS_GlmS_GlmD_2"/>
    <property type="match status" value="1"/>
</dbReference>
<reference evidence="2 3" key="1">
    <citation type="submission" date="2020-08" db="EMBL/GenBank/DDBJ databases">
        <title>Genomic Encyclopedia of Type Strains, Phase IV (KMG-IV): sequencing the most valuable type-strain genomes for metagenomic binning, comparative biology and taxonomic classification.</title>
        <authorList>
            <person name="Goeker M."/>
        </authorList>
    </citation>
    <scope>NUCLEOTIDE SEQUENCE [LARGE SCALE GENOMIC DNA]</scope>
    <source>
        <strain evidence="2 3">DSM 21458</strain>
    </source>
</reference>
<dbReference type="PIRSF" id="PIRSF009290">
    <property type="entry name" value="FrlB"/>
    <property type="match status" value="1"/>
</dbReference>
<protein>
    <submittedName>
        <fullName evidence="2">Fructoselysine 6-phosphate deglycase</fullName>
        <ecNumber evidence="2">3.5.-.-</ecNumber>
    </submittedName>
</protein>
<sequence length="346" mass="38865">MTSETRPAPVVAAPIDRETIVGSLQGALSAKNDAARLGQQLAGQIDRIYFVSCGAPNRVMLTLEYWLDHYHSGYQVKRYFPAEFMTLEPELDERTLVVLGSKSGTTAETVEAARYLQDKPCVTVGVTTTADRPLAQAVQHVFLMGETEQAHTGIFIVLQALIGGMMHARSGWPLFESLMRSLDALPEVLVESALLSDARGKEDALKYQNDRILYHIASGPMFATAYVFGVCMLMEMQWMHSTALEAAEWFHGPFEILDAELPLMLLLGEDPSRPLMDRVVNFCRKYSDRLMIYDSRDLPMTGIDPELRPMLAPFAMQAALNRFAEHLAELHGHSLDTRRYMWVTEY</sequence>
<dbReference type="GO" id="GO:0006487">
    <property type="term" value="P:protein N-linked glycosylation"/>
    <property type="evidence" value="ECO:0007669"/>
    <property type="project" value="TreeGrafter"/>
</dbReference>
<dbReference type="PROSITE" id="PS51464">
    <property type="entry name" value="SIS"/>
    <property type="match status" value="1"/>
</dbReference>
<comment type="caution">
    <text evidence="2">The sequence shown here is derived from an EMBL/GenBank/DDBJ whole genome shotgun (WGS) entry which is preliminary data.</text>
</comment>
<gene>
    <name evidence="2" type="ORF">HNR42_002639</name>
</gene>
<dbReference type="AlphaFoldDB" id="A0A841I090"/>
<dbReference type="InterPro" id="IPR046348">
    <property type="entry name" value="SIS_dom_sf"/>
</dbReference>
<keyword evidence="2" id="KW-0378">Hydrolase</keyword>
<dbReference type="InterPro" id="IPR001347">
    <property type="entry name" value="SIS_dom"/>
</dbReference>
<dbReference type="PANTHER" id="PTHR10937">
    <property type="entry name" value="GLUCOSAMINE--FRUCTOSE-6-PHOSPHATE AMINOTRANSFERASE, ISOMERIZING"/>
    <property type="match status" value="1"/>
</dbReference>
<feature type="domain" description="SIS" evidence="1">
    <location>
        <begin position="37"/>
        <end position="171"/>
    </location>
</feature>
<dbReference type="PANTHER" id="PTHR10937:SF14">
    <property type="entry name" value="FRUCTOSELYSINE 6-PHOSPHATE DEGLYCASE"/>
    <property type="match status" value="1"/>
</dbReference>
<dbReference type="GO" id="GO:0004360">
    <property type="term" value="F:glutamine-fructose-6-phosphate transaminase (isomerizing) activity"/>
    <property type="evidence" value="ECO:0007669"/>
    <property type="project" value="TreeGrafter"/>
</dbReference>
<accession>A0A841I090</accession>
<keyword evidence="3" id="KW-1185">Reference proteome</keyword>
<organism evidence="2 3">
    <name type="scientific">Deinobacterium chartae</name>
    <dbReference type="NCBI Taxonomy" id="521158"/>
    <lineage>
        <taxon>Bacteria</taxon>
        <taxon>Thermotogati</taxon>
        <taxon>Deinococcota</taxon>
        <taxon>Deinococci</taxon>
        <taxon>Deinococcales</taxon>
        <taxon>Deinococcaceae</taxon>
        <taxon>Deinobacterium</taxon>
    </lineage>
</organism>
<dbReference type="GO" id="GO:0006047">
    <property type="term" value="P:UDP-N-acetylglucosamine metabolic process"/>
    <property type="evidence" value="ECO:0007669"/>
    <property type="project" value="TreeGrafter"/>
</dbReference>
<dbReference type="Pfam" id="PF01380">
    <property type="entry name" value="SIS"/>
    <property type="match status" value="1"/>
</dbReference>
<dbReference type="GO" id="GO:0097367">
    <property type="term" value="F:carbohydrate derivative binding"/>
    <property type="evidence" value="ECO:0007669"/>
    <property type="project" value="InterPro"/>
</dbReference>
<dbReference type="Gene3D" id="3.40.50.12570">
    <property type="match status" value="1"/>
</dbReference>
<dbReference type="InterPro" id="IPR024713">
    <property type="entry name" value="Fructosamine_deglycase_FrlB"/>
</dbReference>
<dbReference type="InterPro" id="IPR035490">
    <property type="entry name" value="GlmS/FrlB_SIS"/>
</dbReference>
<evidence type="ECO:0000313" key="2">
    <source>
        <dbReference type="EMBL" id="MBB6099201.1"/>
    </source>
</evidence>
<dbReference type="GO" id="GO:0006002">
    <property type="term" value="P:fructose 6-phosphate metabolic process"/>
    <property type="evidence" value="ECO:0007669"/>
    <property type="project" value="TreeGrafter"/>
</dbReference>
<dbReference type="EMBL" id="JACHHG010000010">
    <property type="protein sequence ID" value="MBB6099201.1"/>
    <property type="molecule type" value="Genomic_DNA"/>
</dbReference>
<proteinExistence type="predicted"/>
<dbReference type="Proteomes" id="UP000569951">
    <property type="component" value="Unassembled WGS sequence"/>
</dbReference>
<evidence type="ECO:0000259" key="1">
    <source>
        <dbReference type="PROSITE" id="PS51464"/>
    </source>
</evidence>
<name>A0A841I090_9DEIO</name>
<dbReference type="SUPFAM" id="SSF53697">
    <property type="entry name" value="SIS domain"/>
    <property type="match status" value="1"/>
</dbReference>
<dbReference type="GO" id="GO:0016787">
    <property type="term" value="F:hydrolase activity"/>
    <property type="evidence" value="ECO:0007669"/>
    <property type="project" value="UniProtKB-KW"/>
</dbReference>
<dbReference type="Gene3D" id="1.10.10.2240">
    <property type="match status" value="1"/>
</dbReference>
<dbReference type="RefSeq" id="WP_183987960.1">
    <property type="nucleotide sequence ID" value="NZ_JACHHG010000010.1"/>
</dbReference>
<evidence type="ECO:0000313" key="3">
    <source>
        <dbReference type="Proteomes" id="UP000569951"/>
    </source>
</evidence>